<dbReference type="PROSITE" id="PS51186">
    <property type="entry name" value="GNAT"/>
    <property type="match status" value="1"/>
</dbReference>
<dbReference type="InterPro" id="IPR000182">
    <property type="entry name" value="GNAT_dom"/>
</dbReference>
<reference evidence="4 5" key="1">
    <citation type="submission" date="2013-10" db="EMBL/GenBank/DDBJ databases">
        <title>Salinisphaera orenii MK-B5 Genome Sequencing.</title>
        <authorList>
            <person name="Lai Q."/>
            <person name="Li C."/>
            <person name="Shao Z."/>
        </authorList>
    </citation>
    <scope>NUCLEOTIDE SEQUENCE [LARGE SCALE GENOMIC DNA]</scope>
    <source>
        <strain evidence="4 5">MK-B5</strain>
    </source>
</reference>
<dbReference type="CDD" id="cd04301">
    <property type="entry name" value="NAT_SF"/>
    <property type="match status" value="1"/>
</dbReference>
<name>A0A423PN70_9GAMM</name>
<evidence type="ECO:0000313" key="4">
    <source>
        <dbReference type="EMBL" id="ROO27028.1"/>
    </source>
</evidence>
<comment type="caution">
    <text evidence="4">The sequence shown here is derived from an EMBL/GenBank/DDBJ whole genome shotgun (WGS) entry which is preliminary data.</text>
</comment>
<dbReference type="Gene3D" id="3.40.630.30">
    <property type="match status" value="1"/>
</dbReference>
<keyword evidence="5" id="KW-1185">Reference proteome</keyword>
<sequence>MTDAVLAAATTAADHARLAALAREIWHEHYPGLISRAQIDYMLERGYSPQALAAEQRAGTRFVLARRAGRAIGFAAVSPDPADAATAWLDKLYVHAEARGEGLGRRLVADSLADAARRGATRLRLRVNRHNVDAVHAYRRLGFAVEAEDVKDIGAGFIMDDYLMGRALPA</sequence>
<dbReference type="GO" id="GO:0016747">
    <property type="term" value="F:acyltransferase activity, transferring groups other than amino-acyl groups"/>
    <property type="evidence" value="ECO:0007669"/>
    <property type="project" value="InterPro"/>
</dbReference>
<dbReference type="RefSeq" id="WP_123631210.1">
    <property type="nucleotide sequence ID" value="NZ_AYKH01000016.1"/>
</dbReference>
<dbReference type="Proteomes" id="UP000283993">
    <property type="component" value="Unassembled WGS sequence"/>
</dbReference>
<dbReference type="PANTHER" id="PTHR43877">
    <property type="entry name" value="AMINOALKYLPHOSPHONATE N-ACETYLTRANSFERASE-RELATED-RELATED"/>
    <property type="match status" value="1"/>
</dbReference>
<gene>
    <name evidence="4" type="ORF">SAOR_09430</name>
</gene>
<dbReference type="SUPFAM" id="SSF55729">
    <property type="entry name" value="Acyl-CoA N-acyltransferases (Nat)"/>
    <property type="match status" value="1"/>
</dbReference>
<keyword evidence="2" id="KW-0012">Acyltransferase</keyword>
<dbReference type="EMBL" id="AYKH01000016">
    <property type="protein sequence ID" value="ROO27028.1"/>
    <property type="molecule type" value="Genomic_DNA"/>
</dbReference>
<accession>A0A423PN70</accession>
<dbReference type="AlphaFoldDB" id="A0A423PN70"/>
<dbReference type="InterPro" id="IPR050832">
    <property type="entry name" value="Bact_Acetyltransf"/>
</dbReference>
<dbReference type="InterPro" id="IPR016181">
    <property type="entry name" value="Acyl_CoA_acyltransferase"/>
</dbReference>
<evidence type="ECO:0000313" key="5">
    <source>
        <dbReference type="Proteomes" id="UP000283993"/>
    </source>
</evidence>
<dbReference type="Pfam" id="PF00583">
    <property type="entry name" value="Acetyltransf_1"/>
    <property type="match status" value="1"/>
</dbReference>
<keyword evidence="1 4" id="KW-0808">Transferase</keyword>
<evidence type="ECO:0000259" key="3">
    <source>
        <dbReference type="PROSITE" id="PS51186"/>
    </source>
</evidence>
<organism evidence="4 5">
    <name type="scientific">Salinisphaera orenii MK-B5</name>
    <dbReference type="NCBI Taxonomy" id="856730"/>
    <lineage>
        <taxon>Bacteria</taxon>
        <taxon>Pseudomonadati</taxon>
        <taxon>Pseudomonadota</taxon>
        <taxon>Gammaproteobacteria</taxon>
        <taxon>Salinisphaerales</taxon>
        <taxon>Salinisphaeraceae</taxon>
        <taxon>Salinisphaera</taxon>
    </lineage>
</organism>
<proteinExistence type="predicted"/>
<feature type="domain" description="N-acetyltransferase" evidence="3">
    <location>
        <begin position="4"/>
        <end position="169"/>
    </location>
</feature>
<protein>
    <submittedName>
        <fullName evidence="4">GCN5 family acetyltransferase</fullName>
    </submittedName>
</protein>
<evidence type="ECO:0000256" key="1">
    <source>
        <dbReference type="ARBA" id="ARBA00022679"/>
    </source>
</evidence>
<evidence type="ECO:0000256" key="2">
    <source>
        <dbReference type="ARBA" id="ARBA00023315"/>
    </source>
</evidence>